<dbReference type="STRING" id="1149755.A0A2J6SC45"/>
<evidence type="ECO:0000256" key="1">
    <source>
        <dbReference type="ARBA" id="ARBA00004127"/>
    </source>
</evidence>
<feature type="transmembrane region" description="Helical" evidence="7">
    <location>
        <begin position="163"/>
        <end position="185"/>
    </location>
</feature>
<name>A0A2J6SC45_HYAVF</name>
<feature type="transmembrane region" description="Helical" evidence="7">
    <location>
        <begin position="334"/>
        <end position="355"/>
    </location>
</feature>
<feature type="transmembrane region" description="Helical" evidence="7">
    <location>
        <begin position="262"/>
        <end position="282"/>
    </location>
</feature>
<evidence type="ECO:0000256" key="6">
    <source>
        <dbReference type="SAM" id="MobiDB-lite"/>
    </source>
</evidence>
<gene>
    <name evidence="8" type="ORF">L207DRAFT_505377</name>
</gene>
<dbReference type="GO" id="GO:0030026">
    <property type="term" value="P:intracellular manganese ion homeostasis"/>
    <property type="evidence" value="ECO:0007669"/>
    <property type="project" value="InterPro"/>
</dbReference>
<feature type="compositionally biased region" description="Basic and acidic residues" evidence="6">
    <location>
        <begin position="116"/>
        <end position="125"/>
    </location>
</feature>
<reference evidence="8 9" key="1">
    <citation type="submission" date="2016-04" db="EMBL/GenBank/DDBJ databases">
        <title>A degradative enzymes factory behind the ericoid mycorrhizal symbiosis.</title>
        <authorList>
            <consortium name="DOE Joint Genome Institute"/>
            <person name="Martino E."/>
            <person name="Morin E."/>
            <person name="Grelet G."/>
            <person name="Kuo A."/>
            <person name="Kohler A."/>
            <person name="Daghino S."/>
            <person name="Barry K."/>
            <person name="Choi C."/>
            <person name="Cichocki N."/>
            <person name="Clum A."/>
            <person name="Copeland A."/>
            <person name="Hainaut M."/>
            <person name="Haridas S."/>
            <person name="Labutti K."/>
            <person name="Lindquist E."/>
            <person name="Lipzen A."/>
            <person name="Khouja H.-R."/>
            <person name="Murat C."/>
            <person name="Ohm R."/>
            <person name="Olson A."/>
            <person name="Spatafora J."/>
            <person name="Veneault-Fourrey C."/>
            <person name="Henrissat B."/>
            <person name="Grigoriev I."/>
            <person name="Martin F."/>
            <person name="Perotto S."/>
        </authorList>
    </citation>
    <scope>NUCLEOTIDE SEQUENCE [LARGE SCALE GENOMIC DNA]</scope>
    <source>
        <strain evidence="8 9">F</strain>
    </source>
</reference>
<dbReference type="CDD" id="cd02435">
    <property type="entry name" value="CCC1"/>
    <property type="match status" value="1"/>
</dbReference>
<keyword evidence="4 7" id="KW-1133">Transmembrane helix</keyword>
<feature type="region of interest" description="Disordered" evidence="6">
    <location>
        <begin position="1"/>
        <end position="65"/>
    </location>
</feature>
<protein>
    <submittedName>
        <fullName evidence="8">DUF125-domain-containing protein</fullName>
    </submittedName>
</protein>
<evidence type="ECO:0000256" key="3">
    <source>
        <dbReference type="ARBA" id="ARBA00022692"/>
    </source>
</evidence>
<evidence type="ECO:0000256" key="7">
    <source>
        <dbReference type="SAM" id="Phobius"/>
    </source>
</evidence>
<feature type="region of interest" description="Disordered" evidence="6">
    <location>
        <begin position="83"/>
        <end position="125"/>
    </location>
</feature>
<dbReference type="InterPro" id="IPR008217">
    <property type="entry name" value="Ccc1_fam"/>
</dbReference>
<dbReference type="EMBL" id="KZ613937">
    <property type="protein sequence ID" value="PMD48348.1"/>
    <property type="molecule type" value="Genomic_DNA"/>
</dbReference>
<dbReference type="OrthoDB" id="73465at2759"/>
<organism evidence="8 9">
    <name type="scientific">Hyaloscypha variabilis (strain UAMH 11265 / GT02V1 / F)</name>
    <name type="common">Meliniomyces variabilis</name>
    <dbReference type="NCBI Taxonomy" id="1149755"/>
    <lineage>
        <taxon>Eukaryota</taxon>
        <taxon>Fungi</taxon>
        <taxon>Dikarya</taxon>
        <taxon>Ascomycota</taxon>
        <taxon>Pezizomycotina</taxon>
        <taxon>Leotiomycetes</taxon>
        <taxon>Helotiales</taxon>
        <taxon>Hyaloscyphaceae</taxon>
        <taxon>Hyaloscypha</taxon>
        <taxon>Hyaloscypha variabilis</taxon>
    </lineage>
</organism>
<feature type="transmembrane region" description="Helical" evidence="7">
    <location>
        <begin position="294"/>
        <end position="313"/>
    </location>
</feature>
<dbReference type="GO" id="GO:0005384">
    <property type="term" value="F:manganese ion transmembrane transporter activity"/>
    <property type="evidence" value="ECO:0007669"/>
    <property type="project" value="InterPro"/>
</dbReference>
<dbReference type="AlphaFoldDB" id="A0A2J6SC45"/>
<proteinExistence type="inferred from homology"/>
<sequence>MAAHKTASGAAHYDRLPDHDIDGDSDHLEHPTSATDVDATNPGTAAASRPIVRRRRHEPRPSPVKAMSLVGLKNLFFKQTVTAVPRRTPPSREYGIKQTSSSESDAADVECQSTDSKSEKANRRKGFRVDARVISDATIGLSDGLTVPFALTAGLSALGNTKVVIFGGFAELIAGAISMGLGGYLGAKSEASSYRAQREEAEQLVATNPQTVLQDITEVFEPYNVPQQTLTDLVNHLSGSPNLVDFVMKFHHCEEEPKSSRALTSAITIAVAYFLGGLLPLIPYFCIGDEEVYLGLYISIGVMVLALFTFGYVKEGVVIGFGGGKNIRMCCFSGVQMVVVGSVAAGAAMGLVRLFNRGEHSAGVGCIDND</sequence>
<evidence type="ECO:0000256" key="4">
    <source>
        <dbReference type="ARBA" id="ARBA00022989"/>
    </source>
</evidence>
<keyword evidence="9" id="KW-1185">Reference proteome</keyword>
<evidence type="ECO:0000313" key="8">
    <source>
        <dbReference type="EMBL" id="PMD48348.1"/>
    </source>
</evidence>
<dbReference type="GO" id="GO:0012505">
    <property type="term" value="C:endomembrane system"/>
    <property type="evidence" value="ECO:0007669"/>
    <property type="project" value="UniProtKB-SubCell"/>
</dbReference>
<keyword evidence="5 7" id="KW-0472">Membrane</keyword>
<evidence type="ECO:0000256" key="2">
    <source>
        <dbReference type="ARBA" id="ARBA00007049"/>
    </source>
</evidence>
<evidence type="ECO:0000313" key="9">
    <source>
        <dbReference type="Proteomes" id="UP000235786"/>
    </source>
</evidence>
<comment type="subcellular location">
    <subcellularLocation>
        <location evidence="1">Endomembrane system</location>
        <topology evidence="1">Multi-pass membrane protein</topology>
    </subcellularLocation>
</comment>
<comment type="similarity">
    <text evidence="2">Belongs to the CCC1 family.</text>
</comment>
<evidence type="ECO:0000256" key="5">
    <source>
        <dbReference type="ARBA" id="ARBA00023136"/>
    </source>
</evidence>
<accession>A0A2J6SC45</accession>
<dbReference type="Proteomes" id="UP000235786">
    <property type="component" value="Unassembled WGS sequence"/>
</dbReference>
<dbReference type="PANTHER" id="PTHR31851">
    <property type="entry name" value="FE(2+)/MN(2+) TRANSPORTER PCL1"/>
    <property type="match status" value="1"/>
</dbReference>
<dbReference type="Pfam" id="PF01988">
    <property type="entry name" value="VIT1"/>
    <property type="match status" value="1"/>
</dbReference>
<feature type="compositionally biased region" description="Basic and acidic residues" evidence="6">
    <location>
        <begin position="12"/>
        <end position="30"/>
    </location>
</feature>
<keyword evidence="3 7" id="KW-0812">Transmembrane</keyword>